<organism evidence="12 13">
    <name type="scientific">Candidatus Manganitrophus noduliformans</name>
    <dbReference type="NCBI Taxonomy" id="2606439"/>
    <lineage>
        <taxon>Bacteria</taxon>
        <taxon>Pseudomonadati</taxon>
        <taxon>Nitrospirota</taxon>
        <taxon>Nitrospiria</taxon>
        <taxon>Candidatus Troglogloeales</taxon>
        <taxon>Candidatus Manganitrophaceae</taxon>
        <taxon>Candidatus Manganitrophus</taxon>
    </lineage>
</organism>
<reference evidence="12 13" key="1">
    <citation type="journal article" date="2020" name="Nature">
        <title>Bacterial chemolithoautotrophy via manganese oxidation.</title>
        <authorList>
            <person name="Yu H."/>
            <person name="Leadbetter J.R."/>
        </authorList>
    </citation>
    <scope>NUCLEOTIDE SEQUENCE [LARGE SCALE GENOMIC DNA]</scope>
    <source>
        <strain evidence="12 13">Mn-1</strain>
    </source>
</reference>
<evidence type="ECO:0000256" key="2">
    <source>
        <dbReference type="ARBA" id="ARBA00004496"/>
    </source>
</evidence>
<keyword evidence="13" id="KW-1185">Reference proteome</keyword>
<evidence type="ECO:0000313" key="13">
    <source>
        <dbReference type="Proteomes" id="UP000534783"/>
    </source>
</evidence>
<dbReference type="Proteomes" id="UP000534783">
    <property type="component" value="Unassembled WGS sequence"/>
</dbReference>
<evidence type="ECO:0000256" key="1">
    <source>
        <dbReference type="ARBA" id="ARBA00000901"/>
    </source>
</evidence>
<evidence type="ECO:0000256" key="11">
    <source>
        <dbReference type="RuleBase" id="RU003658"/>
    </source>
</evidence>
<comment type="catalytic activity">
    <reaction evidence="1 9 11">
        <text>1-(5-phospho-beta-D-ribosyl)-5-[(5-phospho-beta-D-ribosylamino)methylideneamino]imidazole-4-carboxamide = 5-[(5-phospho-1-deoxy-D-ribulos-1-ylimino)methylamino]-1-(5-phospho-beta-D-ribosyl)imidazole-4-carboxamide</text>
        <dbReference type="Rhea" id="RHEA:15469"/>
        <dbReference type="ChEBI" id="CHEBI:58435"/>
        <dbReference type="ChEBI" id="CHEBI:58525"/>
        <dbReference type="EC" id="5.3.1.16"/>
    </reaction>
</comment>
<name>A0A7X6DLW5_9BACT</name>
<keyword evidence="8 9" id="KW-0413">Isomerase</keyword>
<dbReference type="HAMAP" id="MF_01014">
    <property type="entry name" value="HisA"/>
    <property type="match status" value="1"/>
</dbReference>
<gene>
    <name evidence="9 12" type="primary">hisA</name>
    <name evidence="12" type="ORF">MNODULE_02470</name>
</gene>
<evidence type="ECO:0000256" key="7">
    <source>
        <dbReference type="ARBA" id="ARBA00023102"/>
    </source>
</evidence>
<accession>A0A7X6DLW5</accession>
<dbReference type="NCBIfam" id="TIGR00007">
    <property type="entry name" value="1-(5-phosphoribosyl)-5-[(5-phosphoribosylamino)methylideneamino]imidazole-4-carboxamide isomerase"/>
    <property type="match status" value="1"/>
</dbReference>
<evidence type="ECO:0000256" key="3">
    <source>
        <dbReference type="ARBA" id="ARBA00005133"/>
    </source>
</evidence>
<dbReference type="UniPathway" id="UPA00031">
    <property type="reaction ID" value="UER00009"/>
</dbReference>
<dbReference type="CDD" id="cd04732">
    <property type="entry name" value="HisA"/>
    <property type="match status" value="1"/>
</dbReference>
<evidence type="ECO:0000313" key="12">
    <source>
        <dbReference type="EMBL" id="NKE69613.1"/>
    </source>
</evidence>
<proteinExistence type="inferred from homology"/>
<feature type="active site" description="Proton acceptor" evidence="9">
    <location>
        <position position="8"/>
    </location>
</feature>
<dbReference type="PANTHER" id="PTHR43090">
    <property type="entry name" value="1-(5-PHOSPHORIBOSYL)-5-[(5-PHOSPHORIBOSYLAMINO)METHYLIDENEAMINO] IMIDAZOLE-4-CARBOXAMIDE ISOMERASE"/>
    <property type="match status" value="1"/>
</dbReference>
<dbReference type="InterPro" id="IPR011060">
    <property type="entry name" value="RibuloseP-bd_barrel"/>
</dbReference>
<dbReference type="EC" id="5.3.1.16" evidence="9 11"/>
<feature type="active site" description="Proton donor" evidence="9">
    <location>
        <position position="129"/>
    </location>
</feature>
<dbReference type="SUPFAM" id="SSF51366">
    <property type="entry name" value="Ribulose-phoshate binding barrel"/>
    <property type="match status" value="1"/>
</dbReference>
<dbReference type="Gene3D" id="3.20.20.70">
    <property type="entry name" value="Aldolase class I"/>
    <property type="match status" value="1"/>
</dbReference>
<comment type="subcellular location">
    <subcellularLocation>
        <location evidence="2 9 11">Cytoplasm</location>
    </subcellularLocation>
</comment>
<keyword evidence="6 9" id="KW-0028">Amino-acid biosynthesis</keyword>
<evidence type="ECO:0000256" key="4">
    <source>
        <dbReference type="ARBA" id="ARBA00009667"/>
    </source>
</evidence>
<evidence type="ECO:0000256" key="8">
    <source>
        <dbReference type="ARBA" id="ARBA00023235"/>
    </source>
</evidence>
<dbReference type="EMBL" id="VTOW01000001">
    <property type="protein sequence ID" value="NKE69613.1"/>
    <property type="molecule type" value="Genomic_DNA"/>
</dbReference>
<keyword evidence="5 9" id="KW-0963">Cytoplasm</keyword>
<protein>
    <recommendedName>
        <fullName evidence="9 11">1-(5-phosphoribosyl)-5-[(5-phosphoribosylamino)methylideneamino] imidazole-4-carboxamide isomerase</fullName>
        <ecNumber evidence="9 11">5.3.1.16</ecNumber>
    </recommendedName>
    <alternativeName>
        <fullName evidence="9">Phosphoribosylformimino-5-aminoimidazole carboxamide ribotide isomerase</fullName>
    </alternativeName>
</protein>
<dbReference type="InterPro" id="IPR023016">
    <property type="entry name" value="HisA/PriA"/>
</dbReference>
<dbReference type="InterPro" id="IPR006062">
    <property type="entry name" value="His_biosynth"/>
</dbReference>
<comment type="pathway">
    <text evidence="3 9 11">Amino-acid biosynthesis; L-histidine biosynthesis; L-histidine from 5-phospho-alpha-D-ribose 1-diphosphate: step 4/9.</text>
</comment>
<dbReference type="FunFam" id="3.20.20.70:FF:000009">
    <property type="entry name" value="1-(5-phosphoribosyl)-5-[(5-phosphoribosylamino)methylideneamino] imidazole-4-carboxamide isomerase"/>
    <property type="match status" value="1"/>
</dbReference>
<dbReference type="AlphaFoldDB" id="A0A7X6DLW5"/>
<evidence type="ECO:0000256" key="10">
    <source>
        <dbReference type="RuleBase" id="RU003657"/>
    </source>
</evidence>
<comment type="caution">
    <text evidence="12">The sequence shown here is derived from an EMBL/GenBank/DDBJ whole genome shotgun (WGS) entry which is preliminary data.</text>
</comment>
<sequence>MIVIPAIDIKGGRCVRLIQGAMDSETVFSEDPVAMAQQWESQGAERLHLVDLDGAVSGATVHYDLIERIIKAVKIPVQVGGGIRSLNRIEHYLSAGAAAVILGTAALQNEPLVKEATRKFPRRIIAGIDSKKGRVAVRGWTEVHPEEAATLAVRMEEAGVAALILTDIEKDGMLAGPNIGLFREIGMQVEIPIIASGGVTTLPQIQQLAEIPGVEGAIVGKALYTGALSLPKALAALRGEEA</sequence>
<dbReference type="GO" id="GO:0003949">
    <property type="term" value="F:1-(5-phosphoribosyl)-5-[(5-phosphoribosylamino)methylideneamino]imidazole-4-carboxamide isomerase activity"/>
    <property type="evidence" value="ECO:0007669"/>
    <property type="project" value="UniProtKB-UniRule"/>
</dbReference>
<dbReference type="InterPro" id="IPR006063">
    <property type="entry name" value="HisA_bact_arch"/>
</dbReference>
<evidence type="ECO:0000256" key="9">
    <source>
        <dbReference type="HAMAP-Rule" id="MF_01014"/>
    </source>
</evidence>
<dbReference type="PANTHER" id="PTHR43090:SF2">
    <property type="entry name" value="1-(5-PHOSPHORIBOSYL)-5-[(5-PHOSPHORIBOSYLAMINO)METHYLIDENEAMINO] IMIDAZOLE-4-CARBOXAMIDE ISOMERASE"/>
    <property type="match status" value="1"/>
</dbReference>
<dbReference type="InterPro" id="IPR044524">
    <property type="entry name" value="Isoase_HisA-like"/>
</dbReference>
<evidence type="ECO:0000256" key="5">
    <source>
        <dbReference type="ARBA" id="ARBA00022490"/>
    </source>
</evidence>
<dbReference type="GO" id="GO:0000162">
    <property type="term" value="P:L-tryptophan biosynthetic process"/>
    <property type="evidence" value="ECO:0007669"/>
    <property type="project" value="TreeGrafter"/>
</dbReference>
<dbReference type="Pfam" id="PF00977">
    <property type="entry name" value="His_biosynth"/>
    <property type="match status" value="1"/>
</dbReference>
<dbReference type="InterPro" id="IPR013785">
    <property type="entry name" value="Aldolase_TIM"/>
</dbReference>
<evidence type="ECO:0000256" key="6">
    <source>
        <dbReference type="ARBA" id="ARBA00022605"/>
    </source>
</evidence>
<dbReference type="GO" id="GO:0000105">
    <property type="term" value="P:L-histidine biosynthetic process"/>
    <property type="evidence" value="ECO:0007669"/>
    <property type="project" value="UniProtKB-UniRule"/>
</dbReference>
<dbReference type="RefSeq" id="WP_168057906.1">
    <property type="nucleotide sequence ID" value="NZ_VTOW01000001.1"/>
</dbReference>
<dbReference type="GO" id="GO:0005737">
    <property type="term" value="C:cytoplasm"/>
    <property type="evidence" value="ECO:0007669"/>
    <property type="project" value="UniProtKB-SubCell"/>
</dbReference>
<keyword evidence="7 9" id="KW-0368">Histidine biosynthesis</keyword>
<comment type="similarity">
    <text evidence="4 9 10">Belongs to the HisA/HisF family.</text>
</comment>